<dbReference type="InterPro" id="IPR003593">
    <property type="entry name" value="AAA+_ATPase"/>
</dbReference>
<evidence type="ECO:0000256" key="5">
    <source>
        <dbReference type="ARBA" id="ARBA00022737"/>
    </source>
</evidence>
<evidence type="ECO:0000256" key="1">
    <source>
        <dbReference type="ARBA" id="ARBA00004202"/>
    </source>
</evidence>
<keyword evidence="6" id="KW-0547">Nucleotide-binding</keyword>
<evidence type="ECO:0000256" key="6">
    <source>
        <dbReference type="ARBA" id="ARBA00022741"/>
    </source>
</evidence>
<keyword evidence="13" id="KW-1185">Reference proteome</keyword>
<comment type="similarity">
    <text evidence="2">Belongs to the ABC transporter superfamily.</text>
</comment>
<evidence type="ECO:0000256" key="8">
    <source>
        <dbReference type="ARBA" id="ARBA00022967"/>
    </source>
</evidence>
<sequence>MTKPMITFKDFTFQYHSQSEPTLKQLNVTINEGEKILVVGPSGSGKSTFAHCINGLIPNQYEGTIEGEVLVDGKNIAGSSLFDLSFSTGTVLQDTDGQFIGLTVAEDIAFVLENDTVPQAEMQEQVARWSEVVDIDGHLDKRPQDLSGGQKQRVSMAGVLINEAPVLLFDEPLANLDPSAGKEAIALIDRLHRESKTTIVIIEHRLEDVLDQPVDRVIVFNEGEIVADMTPDALLRSSVLAENGIREPLYVTAMKYAKVDLDKVDNLANLATLNGSEIKEKMVTWEAEHFDLAASVQGEPLLELSDLTYRYRKQDPLVIDHLSATIHKGERISIVGKNGAGKSTLFKAICGFISPDGQMLWNGQDITKESIKERADKIGYVMQNPNQMISKKMIFDEVALGLVLRGVSETAIKERVEHALKVCGLYPFRNWPIAALSYGQKKRVTIAAILVLEPEMIILDEPTAGQDFRNYTEMMSFVEELNKLGKTVVMITHDMHLMLEYTDRALVIGKGKVLMDTSPIDVLTSRELVEQSSLKETSLFTFAEKIGLDDPIAFTRKFIHYDREVRQG</sequence>
<evidence type="ECO:0000256" key="3">
    <source>
        <dbReference type="ARBA" id="ARBA00022448"/>
    </source>
</evidence>
<evidence type="ECO:0000313" key="13">
    <source>
        <dbReference type="Proteomes" id="UP000664601"/>
    </source>
</evidence>
<organism evidence="12 13">
    <name type="scientific">Candidatus Enterococcus moelleringii</name>
    <dbReference type="NCBI Taxonomy" id="2815325"/>
    <lineage>
        <taxon>Bacteria</taxon>
        <taxon>Bacillati</taxon>
        <taxon>Bacillota</taxon>
        <taxon>Bacilli</taxon>
        <taxon>Lactobacillales</taxon>
        <taxon>Enterococcaceae</taxon>
        <taxon>Enterococcus</taxon>
    </lineage>
</organism>
<reference evidence="12 13" key="1">
    <citation type="submission" date="2021-03" db="EMBL/GenBank/DDBJ databases">
        <title>Enterococcal diversity collection.</title>
        <authorList>
            <person name="Gilmore M.S."/>
            <person name="Schwartzman J."/>
            <person name="Van Tyne D."/>
            <person name="Martin M."/>
            <person name="Earl A.M."/>
            <person name="Manson A.L."/>
            <person name="Straub T."/>
            <person name="Salamzade R."/>
            <person name="Saavedra J."/>
            <person name="Lebreton F."/>
            <person name="Prichula J."/>
            <person name="Schaufler K."/>
            <person name="Gaca A."/>
            <person name="Sgardioli B."/>
            <person name="Wagenaar J."/>
            <person name="Strong T."/>
        </authorList>
    </citation>
    <scope>NUCLEOTIDE SEQUENCE [LARGE SCALE GENOMIC DNA]</scope>
    <source>
        <strain evidence="12 13">669A</strain>
    </source>
</reference>
<name>A0ABS3LE40_9ENTE</name>
<dbReference type="InterPro" id="IPR050095">
    <property type="entry name" value="ECF_ABC_transporter_ATP-bd"/>
</dbReference>
<dbReference type="EMBL" id="JAFREM010000028">
    <property type="protein sequence ID" value="MBO1307889.1"/>
    <property type="molecule type" value="Genomic_DNA"/>
</dbReference>
<dbReference type="PANTHER" id="PTHR43553">
    <property type="entry name" value="HEAVY METAL TRANSPORTER"/>
    <property type="match status" value="1"/>
</dbReference>
<feature type="domain" description="ABC transporter" evidence="11">
    <location>
        <begin position="302"/>
        <end position="535"/>
    </location>
</feature>
<dbReference type="Proteomes" id="UP000664601">
    <property type="component" value="Unassembled WGS sequence"/>
</dbReference>
<evidence type="ECO:0000256" key="4">
    <source>
        <dbReference type="ARBA" id="ARBA00022475"/>
    </source>
</evidence>
<comment type="function">
    <text evidence="10">Probably part of an ABC transporter complex. Responsible for energy coupling to the transport system.</text>
</comment>
<dbReference type="PANTHER" id="PTHR43553:SF26">
    <property type="entry name" value="ABC TRANSPORTER ATP-BINDING PROTEIN BC_2655-RELATED"/>
    <property type="match status" value="1"/>
</dbReference>
<evidence type="ECO:0000256" key="2">
    <source>
        <dbReference type="ARBA" id="ARBA00005417"/>
    </source>
</evidence>
<dbReference type="InterPro" id="IPR015856">
    <property type="entry name" value="ABC_transpr_CbiO/EcfA_su"/>
</dbReference>
<dbReference type="Pfam" id="PF00005">
    <property type="entry name" value="ABC_tran"/>
    <property type="match status" value="2"/>
</dbReference>
<keyword evidence="7 12" id="KW-0067">ATP-binding</keyword>
<evidence type="ECO:0000313" key="12">
    <source>
        <dbReference type="EMBL" id="MBO1307889.1"/>
    </source>
</evidence>
<dbReference type="InterPro" id="IPR022216">
    <property type="entry name" value="ABC_Co_transporter"/>
</dbReference>
<keyword evidence="3" id="KW-0813">Transport</keyword>
<keyword evidence="9" id="KW-0472">Membrane</keyword>
<dbReference type="NCBIfam" id="NF010167">
    <property type="entry name" value="PRK13648.1"/>
    <property type="match status" value="2"/>
</dbReference>
<keyword evidence="5" id="KW-0677">Repeat</keyword>
<dbReference type="InterPro" id="IPR017871">
    <property type="entry name" value="ABC_transporter-like_CS"/>
</dbReference>
<dbReference type="SMART" id="SM00382">
    <property type="entry name" value="AAA"/>
    <property type="match status" value="2"/>
</dbReference>
<feature type="domain" description="ABC transporter" evidence="11">
    <location>
        <begin position="6"/>
        <end position="247"/>
    </location>
</feature>
<dbReference type="GO" id="GO:0005524">
    <property type="term" value="F:ATP binding"/>
    <property type="evidence" value="ECO:0007669"/>
    <property type="project" value="UniProtKB-KW"/>
</dbReference>
<protein>
    <submittedName>
        <fullName evidence="12">ABC transporter ATP-binding protein</fullName>
    </submittedName>
</protein>
<accession>A0ABS3LE40</accession>
<evidence type="ECO:0000256" key="7">
    <source>
        <dbReference type="ARBA" id="ARBA00022840"/>
    </source>
</evidence>
<dbReference type="CDD" id="cd03225">
    <property type="entry name" value="ABC_cobalt_CbiO_domain1"/>
    <property type="match status" value="2"/>
</dbReference>
<dbReference type="PROSITE" id="PS50893">
    <property type="entry name" value="ABC_TRANSPORTER_2"/>
    <property type="match status" value="2"/>
</dbReference>
<dbReference type="Pfam" id="PF12558">
    <property type="entry name" value="DUF3744"/>
    <property type="match status" value="1"/>
</dbReference>
<keyword evidence="4" id="KW-1003">Cell membrane</keyword>
<dbReference type="Gene3D" id="3.40.50.300">
    <property type="entry name" value="P-loop containing nucleotide triphosphate hydrolases"/>
    <property type="match status" value="2"/>
</dbReference>
<evidence type="ECO:0000256" key="10">
    <source>
        <dbReference type="ARBA" id="ARBA00025157"/>
    </source>
</evidence>
<gene>
    <name evidence="12" type="ORF">JZO70_17070</name>
</gene>
<dbReference type="InterPro" id="IPR027417">
    <property type="entry name" value="P-loop_NTPase"/>
</dbReference>
<evidence type="ECO:0000256" key="9">
    <source>
        <dbReference type="ARBA" id="ARBA00023136"/>
    </source>
</evidence>
<dbReference type="SUPFAM" id="SSF52540">
    <property type="entry name" value="P-loop containing nucleoside triphosphate hydrolases"/>
    <property type="match status" value="2"/>
</dbReference>
<evidence type="ECO:0000259" key="11">
    <source>
        <dbReference type="PROSITE" id="PS50893"/>
    </source>
</evidence>
<proteinExistence type="inferred from homology"/>
<comment type="caution">
    <text evidence="12">The sequence shown here is derived from an EMBL/GenBank/DDBJ whole genome shotgun (WGS) entry which is preliminary data.</text>
</comment>
<dbReference type="InterPro" id="IPR003439">
    <property type="entry name" value="ABC_transporter-like_ATP-bd"/>
</dbReference>
<dbReference type="RefSeq" id="WP_207674878.1">
    <property type="nucleotide sequence ID" value="NZ_JAFREM010000028.1"/>
</dbReference>
<comment type="subcellular location">
    <subcellularLocation>
        <location evidence="1">Cell membrane</location>
        <topology evidence="1">Peripheral membrane protein</topology>
    </subcellularLocation>
</comment>
<dbReference type="PROSITE" id="PS00211">
    <property type="entry name" value="ABC_TRANSPORTER_1"/>
    <property type="match status" value="2"/>
</dbReference>
<keyword evidence="8" id="KW-1278">Translocase</keyword>